<proteinExistence type="predicted"/>
<evidence type="ECO:0000313" key="1">
    <source>
        <dbReference type="EMBL" id="SUZ69433.1"/>
    </source>
</evidence>
<name>A0A381PVI2_9ZZZZ</name>
<organism evidence="1">
    <name type="scientific">marine metagenome</name>
    <dbReference type="NCBI Taxonomy" id="408172"/>
    <lineage>
        <taxon>unclassified sequences</taxon>
        <taxon>metagenomes</taxon>
        <taxon>ecological metagenomes</taxon>
    </lineage>
</organism>
<dbReference type="AlphaFoldDB" id="A0A381PVI2"/>
<dbReference type="EMBL" id="UINC01001061">
    <property type="protein sequence ID" value="SUZ69433.1"/>
    <property type="molecule type" value="Genomic_DNA"/>
</dbReference>
<reference evidence="1" key="1">
    <citation type="submission" date="2018-05" db="EMBL/GenBank/DDBJ databases">
        <authorList>
            <person name="Lanie J.A."/>
            <person name="Ng W.-L."/>
            <person name="Kazmierczak K.M."/>
            <person name="Andrzejewski T.M."/>
            <person name="Davidsen T.M."/>
            <person name="Wayne K.J."/>
            <person name="Tettelin H."/>
            <person name="Glass J.I."/>
            <person name="Rusch D."/>
            <person name="Podicherti R."/>
            <person name="Tsui H.-C.T."/>
            <person name="Winkler M.E."/>
        </authorList>
    </citation>
    <scope>NUCLEOTIDE SEQUENCE</scope>
</reference>
<accession>A0A381PVI2</accession>
<gene>
    <name evidence="1" type="ORF">METZ01_LOCUS22287</name>
</gene>
<protein>
    <submittedName>
        <fullName evidence="1">Uncharacterized protein</fullName>
    </submittedName>
</protein>
<sequence length="39" mass="4484">MKIGKTPKFALFSFAHLDIYVLGKYFIIIKIQQLVITGQ</sequence>